<comment type="caution">
    <text evidence="3">The sequence shown here is derived from an EMBL/GenBank/DDBJ whole genome shotgun (WGS) entry which is preliminary data.</text>
</comment>
<dbReference type="PANTHER" id="PTHR43747">
    <property type="entry name" value="FAD-BINDING PROTEIN"/>
    <property type="match status" value="1"/>
</dbReference>
<proteinExistence type="predicted"/>
<evidence type="ECO:0000313" key="4">
    <source>
        <dbReference type="Proteomes" id="UP000307749"/>
    </source>
</evidence>
<dbReference type="InterPro" id="IPR050816">
    <property type="entry name" value="Flavin-dep_Halogenase_NPB"/>
</dbReference>
<keyword evidence="4" id="KW-1185">Reference proteome</keyword>
<dbReference type="InterPro" id="IPR036188">
    <property type="entry name" value="FAD/NAD-bd_sf"/>
</dbReference>
<dbReference type="FunFam" id="3.50.50.60:FF:000280">
    <property type="entry name" value="Tryptophan halogenase"/>
    <property type="match status" value="1"/>
</dbReference>
<accession>A0A4S3KRY7</accession>
<organism evidence="3 4">
    <name type="scientific">Metallibacterium scheffleri</name>
    <dbReference type="NCBI Taxonomy" id="993689"/>
    <lineage>
        <taxon>Bacteria</taxon>
        <taxon>Pseudomonadati</taxon>
        <taxon>Pseudomonadota</taxon>
        <taxon>Gammaproteobacteria</taxon>
        <taxon>Lysobacterales</taxon>
        <taxon>Rhodanobacteraceae</taxon>
        <taxon>Metallibacterium</taxon>
    </lineage>
</organism>
<gene>
    <name evidence="3" type="ORF">B1806_02040</name>
</gene>
<dbReference type="InterPro" id="IPR006905">
    <property type="entry name" value="Flavin_halogenase"/>
</dbReference>
<dbReference type="STRING" id="993689.GCA_002077135_00854"/>
<evidence type="ECO:0000256" key="2">
    <source>
        <dbReference type="PIRSR" id="PIRSR011396-2"/>
    </source>
</evidence>
<dbReference type="Gene3D" id="3.50.50.60">
    <property type="entry name" value="FAD/NAD(P)-binding domain"/>
    <property type="match status" value="1"/>
</dbReference>
<dbReference type="EMBL" id="MWQO01000006">
    <property type="protein sequence ID" value="THD11875.1"/>
    <property type="molecule type" value="Genomic_DNA"/>
</dbReference>
<feature type="active site" evidence="1">
    <location>
        <position position="80"/>
    </location>
</feature>
<dbReference type="GO" id="GO:0004497">
    <property type="term" value="F:monooxygenase activity"/>
    <property type="evidence" value="ECO:0007669"/>
    <property type="project" value="InterPro"/>
</dbReference>
<dbReference type="PIRSF" id="PIRSF011396">
    <property type="entry name" value="Trp_halogenase"/>
    <property type="match status" value="1"/>
</dbReference>
<keyword evidence="2" id="KW-0274">FAD</keyword>
<name>A0A4S3KRY7_9GAMM</name>
<keyword evidence="2" id="KW-0547">Nucleotide-binding</keyword>
<dbReference type="SUPFAM" id="SSF51905">
    <property type="entry name" value="FAD/NAD(P)-binding domain"/>
    <property type="match status" value="1"/>
</dbReference>
<evidence type="ECO:0000313" key="3">
    <source>
        <dbReference type="EMBL" id="THD11875.1"/>
    </source>
</evidence>
<keyword evidence="2" id="KW-0285">Flavoprotein</keyword>
<sequence length="504" mass="56016">MPTLQPVKNIVIVGGGTAGWMAAAACAKVLGAGYAVQLIESEEIGTIGVGEATVPHLKLFNNLLEIDEVEFVKTVKGTFKLGIQFNDWGRLGDSYIHGFGKLGTDISLLPFHQFWIKARQRGWAGPLGDYSINTAAAPRGKFMPSASDVPASSPLADIRYAYHFDASLYARYLRGYAEARGVRRTEGKIKHVQLRGEDGYVESVTLENGSVIGGDLFIDCSGFRGLLIEQALHTGYTDYSQWLRCDRAVAVGCEKVGPPTPYTRVTARTAGWQWRIPLQHRTGNGHVYSSALISDDEAAATLLANLDGKPMGEPRFLRFTPGMRKKFWNKNVVALGLASGFLEPLESTSIFLIQSGIARLLSLLPWNDFSEVVIDEYNAQLGFELERIRDFLILHYHATQRDDAPLWRECARMSIPDGLAHKMRLFADSGRFFRECEEMFGDLSWVQVLIGQNILPRTYHPLVEQMPDDQLRQFVQGVAQVIESCTGMMPPHQTFIDRRCAAPA</sequence>
<feature type="binding site" evidence="2">
    <location>
        <position position="346"/>
    </location>
    <ligand>
        <name>L-tryptophan</name>
        <dbReference type="ChEBI" id="CHEBI:57912"/>
    </ligand>
</feature>
<dbReference type="InterPro" id="IPR033856">
    <property type="entry name" value="Trp_halogen"/>
</dbReference>
<reference evidence="3 4" key="1">
    <citation type="submission" date="2017-02" db="EMBL/GenBank/DDBJ databases">
        <title>Whole genome sequencing of Metallibacterium scheffleri DSM 24874 (T).</title>
        <authorList>
            <person name="Kumar S."/>
            <person name="Patil P."/>
            <person name="Patil P.B."/>
        </authorList>
    </citation>
    <scope>NUCLEOTIDE SEQUENCE [LARGE SCALE GENOMIC DNA]</scope>
    <source>
        <strain evidence="3 4">DSM 24874</strain>
    </source>
</reference>
<feature type="binding site" evidence="2">
    <location>
        <position position="80"/>
    </location>
    <ligand>
        <name>7-chloro-L-tryptophan</name>
        <dbReference type="ChEBI" id="CHEBI:58713"/>
    </ligand>
</feature>
<feature type="binding site" evidence="2">
    <location>
        <position position="337"/>
    </location>
    <ligand>
        <name>FAD</name>
        <dbReference type="ChEBI" id="CHEBI:57692"/>
    </ligand>
</feature>
<dbReference type="Pfam" id="PF04820">
    <property type="entry name" value="Trp_halogenase"/>
    <property type="match status" value="1"/>
</dbReference>
<dbReference type="GO" id="GO:0000166">
    <property type="term" value="F:nucleotide binding"/>
    <property type="evidence" value="ECO:0007669"/>
    <property type="project" value="UniProtKB-KW"/>
</dbReference>
<protein>
    <submittedName>
        <fullName evidence="3">Tryptophan halogenase</fullName>
    </submittedName>
</protein>
<dbReference type="RefSeq" id="WP_081126224.1">
    <property type="nucleotide sequence ID" value="NZ_DAHXOC010000052.1"/>
</dbReference>
<evidence type="ECO:0000256" key="1">
    <source>
        <dbReference type="PIRSR" id="PIRSR011396-1"/>
    </source>
</evidence>
<dbReference type="Proteomes" id="UP000307749">
    <property type="component" value="Unassembled WGS sequence"/>
</dbReference>
<feature type="binding site" evidence="2">
    <location>
        <position position="350"/>
    </location>
    <ligand>
        <name>FAD</name>
        <dbReference type="ChEBI" id="CHEBI:57692"/>
    </ligand>
</feature>
<dbReference type="AlphaFoldDB" id="A0A4S3KRY7"/>
<dbReference type="OrthoDB" id="462203at2"/>
<feature type="binding site" evidence="2">
    <location>
        <begin position="15"/>
        <end position="18"/>
    </location>
    <ligand>
        <name>FAD</name>
        <dbReference type="ChEBI" id="CHEBI:57692"/>
    </ligand>
</feature>
<dbReference type="PANTHER" id="PTHR43747:SF4">
    <property type="entry name" value="FLAVIN-DEPENDENT TRYPTOPHAN HALOGENASE"/>
    <property type="match status" value="1"/>
</dbReference>